<keyword evidence="1" id="KW-0378">Hydrolase</keyword>
<dbReference type="GO" id="GO:0004521">
    <property type="term" value="F:RNA endonuclease activity"/>
    <property type="evidence" value="ECO:0007669"/>
    <property type="project" value="TreeGrafter"/>
</dbReference>
<evidence type="ECO:0000313" key="4">
    <source>
        <dbReference type="EMBL" id="PIT88279.1"/>
    </source>
</evidence>
<dbReference type="Pfam" id="PF10996">
    <property type="entry name" value="Beta-Casp"/>
    <property type="match status" value="1"/>
</dbReference>
<dbReference type="SMART" id="SM01027">
    <property type="entry name" value="Beta-Casp"/>
    <property type="match status" value="1"/>
</dbReference>
<evidence type="ECO:0008006" key="6">
    <source>
        <dbReference type="Google" id="ProtNLM"/>
    </source>
</evidence>
<sequence length="456" mass="51537">MDISFYGAAREVTGSCNLLSDGKVKILVDCGAFQGGDFLENRNEHTFAFDPKELTAVMVTHSHLDHVGRLPLLVKGGFSGYFYATPPTVDLTRLILLDALEVMTYNSRKFGTPILYSEIDINNVMAQFKTVEYHEEQIIKTVSGQEIKFKFYDAGHIFGSAFIEINLSGKKIIFSGDVGNAEVPILRETEKLPNDVDVVVCESTYGDRLHNVQNKRQEVIEKIIKSAIDRGGVLMIPAFSVERTQELLYNLNDLIQHKKLLPRDIPIFLDSPLSIDATEVFRRYPKYYDEEAIKFLQAENDLFEFPGLRVCYNKEESKKINSTPGVKIIIAGAGMMNGGRIMHHALRYLSDFRNTLFFVGYQANNTLGRRILEGESPVDIFGEKISVRCKIEAVSILSAHADQKKILEWLNNSGHHPKKIFLNHGESQACDVLRDKLFSEFQIDVTVAEYEIPLEV</sequence>
<dbReference type="Pfam" id="PF07521">
    <property type="entry name" value="RMMBL"/>
    <property type="match status" value="1"/>
</dbReference>
<evidence type="ECO:0000259" key="2">
    <source>
        <dbReference type="SMART" id="SM00849"/>
    </source>
</evidence>
<feature type="domain" description="Beta-Casp" evidence="3">
    <location>
        <begin position="244"/>
        <end position="371"/>
    </location>
</feature>
<dbReference type="SUPFAM" id="SSF56281">
    <property type="entry name" value="Metallo-hydrolase/oxidoreductase"/>
    <property type="match status" value="1"/>
</dbReference>
<proteinExistence type="predicted"/>
<dbReference type="Pfam" id="PF16661">
    <property type="entry name" value="Lactamase_B_6"/>
    <property type="match status" value="1"/>
</dbReference>
<gene>
    <name evidence="4" type="ORF">COU29_03360</name>
</gene>
<feature type="domain" description="Metallo-beta-lactamase" evidence="2">
    <location>
        <begin position="13"/>
        <end position="239"/>
    </location>
</feature>
<evidence type="ECO:0000259" key="3">
    <source>
        <dbReference type="SMART" id="SM01027"/>
    </source>
</evidence>
<dbReference type="PANTHER" id="PTHR11203">
    <property type="entry name" value="CLEAVAGE AND POLYADENYLATION SPECIFICITY FACTOR FAMILY MEMBER"/>
    <property type="match status" value="1"/>
</dbReference>
<dbReference type="CDD" id="cd16295">
    <property type="entry name" value="TTHA0252-CPSF-like_MBL-fold"/>
    <property type="match status" value="1"/>
</dbReference>
<name>A0A2M6W651_9BACT</name>
<dbReference type="AlphaFoldDB" id="A0A2M6W651"/>
<organism evidence="4 5">
    <name type="scientific">Candidatus Magasanikbacteria bacterium CG10_big_fil_rev_8_21_14_0_10_36_32</name>
    <dbReference type="NCBI Taxonomy" id="1974646"/>
    <lineage>
        <taxon>Bacteria</taxon>
        <taxon>Candidatus Magasanikiibacteriota</taxon>
    </lineage>
</organism>
<dbReference type="EMBL" id="PFBV01000004">
    <property type="protein sequence ID" value="PIT88279.1"/>
    <property type="molecule type" value="Genomic_DNA"/>
</dbReference>
<dbReference type="InterPro" id="IPR050698">
    <property type="entry name" value="MBL"/>
</dbReference>
<comment type="caution">
    <text evidence="4">The sequence shown here is derived from an EMBL/GenBank/DDBJ whole genome shotgun (WGS) entry which is preliminary data.</text>
</comment>
<dbReference type="GO" id="GO:0016787">
    <property type="term" value="F:hydrolase activity"/>
    <property type="evidence" value="ECO:0007669"/>
    <property type="project" value="UniProtKB-KW"/>
</dbReference>
<evidence type="ECO:0000256" key="1">
    <source>
        <dbReference type="ARBA" id="ARBA00022801"/>
    </source>
</evidence>
<evidence type="ECO:0000313" key="5">
    <source>
        <dbReference type="Proteomes" id="UP000231426"/>
    </source>
</evidence>
<dbReference type="InterPro" id="IPR001279">
    <property type="entry name" value="Metallo-B-lactamas"/>
</dbReference>
<accession>A0A2M6W651</accession>
<dbReference type="Gene3D" id="3.60.15.10">
    <property type="entry name" value="Ribonuclease Z/Hydroxyacylglutathione hydrolase-like"/>
    <property type="match status" value="1"/>
</dbReference>
<dbReference type="PANTHER" id="PTHR11203:SF37">
    <property type="entry name" value="INTEGRATOR COMPLEX SUBUNIT 11"/>
    <property type="match status" value="1"/>
</dbReference>
<dbReference type="InterPro" id="IPR011108">
    <property type="entry name" value="RMMBL"/>
</dbReference>
<dbReference type="InterPro" id="IPR036866">
    <property type="entry name" value="RibonucZ/Hydroxyglut_hydro"/>
</dbReference>
<dbReference type="Gene3D" id="3.40.50.10890">
    <property type="match status" value="1"/>
</dbReference>
<reference evidence="5" key="1">
    <citation type="submission" date="2017-09" db="EMBL/GenBank/DDBJ databases">
        <title>Depth-based differentiation of microbial function through sediment-hosted aquifers and enrichment of novel symbionts in the deep terrestrial subsurface.</title>
        <authorList>
            <person name="Probst A.J."/>
            <person name="Ladd B."/>
            <person name="Jarett J.K."/>
            <person name="Geller-Mcgrath D.E."/>
            <person name="Sieber C.M.K."/>
            <person name="Emerson J.B."/>
            <person name="Anantharaman K."/>
            <person name="Thomas B.C."/>
            <person name="Malmstrom R."/>
            <person name="Stieglmeier M."/>
            <person name="Klingl A."/>
            <person name="Woyke T."/>
            <person name="Ryan C.M."/>
            <person name="Banfield J.F."/>
        </authorList>
    </citation>
    <scope>NUCLEOTIDE SEQUENCE [LARGE SCALE GENOMIC DNA]</scope>
</reference>
<dbReference type="InterPro" id="IPR022712">
    <property type="entry name" value="Beta_Casp"/>
</dbReference>
<dbReference type="SMART" id="SM00849">
    <property type="entry name" value="Lactamase_B"/>
    <property type="match status" value="1"/>
</dbReference>
<dbReference type="Proteomes" id="UP000231426">
    <property type="component" value="Unassembled WGS sequence"/>
</dbReference>
<protein>
    <recommendedName>
        <fullName evidence="6">MBL fold hydrolase</fullName>
    </recommendedName>
</protein>